<comment type="caution">
    <text evidence="2">The sequence shown here is derived from an EMBL/GenBank/DDBJ whole genome shotgun (WGS) entry which is preliminary data.</text>
</comment>
<evidence type="ECO:0000313" key="3">
    <source>
        <dbReference type="Proteomes" id="UP000450917"/>
    </source>
</evidence>
<dbReference type="Proteomes" id="UP000450917">
    <property type="component" value="Unassembled WGS sequence"/>
</dbReference>
<dbReference type="PANTHER" id="PTHR42695:SF5">
    <property type="entry name" value="GLUTAMINE AMIDOTRANSFERASE YLR126C-RELATED"/>
    <property type="match status" value="1"/>
</dbReference>
<reference evidence="2 3" key="1">
    <citation type="submission" date="2019-11" db="EMBL/GenBank/DDBJ databases">
        <title>Draft genome sequences of five Paenibacillus species of dairy origin.</title>
        <authorList>
            <person name="Olajide A.M."/>
            <person name="Chen S."/>
            <person name="Lapointe G."/>
        </authorList>
    </citation>
    <scope>NUCLEOTIDE SEQUENCE [LARGE SCALE GENOMIC DNA]</scope>
    <source>
        <strain evidence="2 3">2CS3</strain>
    </source>
</reference>
<dbReference type="EMBL" id="WNZX01000021">
    <property type="protein sequence ID" value="MUG73116.1"/>
    <property type="molecule type" value="Genomic_DNA"/>
</dbReference>
<dbReference type="FunFam" id="3.40.50.880:FF:000033">
    <property type="entry name" value="Glutamine amidotransferase class-I"/>
    <property type="match status" value="1"/>
</dbReference>
<feature type="domain" description="Glutamine amidotransferase" evidence="1">
    <location>
        <begin position="42"/>
        <end position="177"/>
    </location>
</feature>
<proteinExistence type="predicted"/>
<evidence type="ECO:0000313" key="2">
    <source>
        <dbReference type="EMBL" id="MUG73116.1"/>
    </source>
</evidence>
<protein>
    <submittedName>
        <fullName evidence="2">GMP synthase</fullName>
    </submittedName>
</protein>
<dbReference type="CDD" id="cd01741">
    <property type="entry name" value="GATase1_1"/>
    <property type="match status" value="1"/>
</dbReference>
<keyword evidence="3" id="KW-1185">Reference proteome</keyword>
<evidence type="ECO:0000259" key="1">
    <source>
        <dbReference type="Pfam" id="PF00117"/>
    </source>
</evidence>
<dbReference type="Pfam" id="PF00117">
    <property type="entry name" value="GATase"/>
    <property type="match status" value="1"/>
</dbReference>
<dbReference type="InterPro" id="IPR029062">
    <property type="entry name" value="Class_I_gatase-like"/>
</dbReference>
<dbReference type="SUPFAM" id="SSF52317">
    <property type="entry name" value="Class I glutamine amidotransferase-like"/>
    <property type="match status" value="1"/>
</dbReference>
<accession>A0A7X2ZDZ0</accession>
<name>A0A7X2ZDZ0_9BACL</name>
<dbReference type="Gene3D" id="3.40.50.880">
    <property type="match status" value="1"/>
</dbReference>
<dbReference type="PROSITE" id="PS51273">
    <property type="entry name" value="GATASE_TYPE_1"/>
    <property type="match status" value="1"/>
</dbReference>
<dbReference type="InterPro" id="IPR017926">
    <property type="entry name" value="GATASE"/>
</dbReference>
<dbReference type="InterPro" id="IPR044992">
    <property type="entry name" value="ChyE-like"/>
</dbReference>
<organism evidence="2 3">
    <name type="scientific">Paenibacillus validus</name>
    <dbReference type="NCBI Taxonomy" id="44253"/>
    <lineage>
        <taxon>Bacteria</taxon>
        <taxon>Bacillati</taxon>
        <taxon>Bacillota</taxon>
        <taxon>Bacilli</taxon>
        <taxon>Bacillales</taxon>
        <taxon>Paenibacillaceae</taxon>
        <taxon>Paenibacillus</taxon>
    </lineage>
</organism>
<gene>
    <name evidence="2" type="ORF">GNP93_21015</name>
</gene>
<dbReference type="GO" id="GO:0005829">
    <property type="term" value="C:cytosol"/>
    <property type="evidence" value="ECO:0007669"/>
    <property type="project" value="TreeGrafter"/>
</dbReference>
<dbReference type="RefSeq" id="WP_155615451.1">
    <property type="nucleotide sequence ID" value="NZ_WNZX01000021.1"/>
</dbReference>
<sequence>MHIVLLKHFAFDDASVILAWAEQEGCRTTVLFPPDGIALPRMDDFDWLIILGGPMSAYDKEDWLQQEKRFIRSAVDHGKHVLGICLGAQMLAEALGGKVYRNEQKEIGWHPVTRTRAAHRLFEDVPASFHSFHWHGDCFDLPEGALSLAYSDACRHQAFAYGERVLGLQFHLETTPSCLAMMLDRWQDELSDAPFIQTADRIRQEAHRSEESFRILRHILDRFAAIRTIANR</sequence>
<dbReference type="AlphaFoldDB" id="A0A7X2ZDZ0"/>
<dbReference type="PANTHER" id="PTHR42695">
    <property type="entry name" value="GLUTAMINE AMIDOTRANSFERASE YLR126C-RELATED"/>
    <property type="match status" value="1"/>
</dbReference>